<proteinExistence type="predicted"/>
<gene>
    <name evidence="3" type="ORF">PHPALM_10465</name>
</gene>
<accession>A0A2P4Y4Z0</accession>
<evidence type="ECO:0000313" key="4">
    <source>
        <dbReference type="Proteomes" id="UP000237271"/>
    </source>
</evidence>
<dbReference type="Proteomes" id="UP000237271">
    <property type="component" value="Unassembled WGS sequence"/>
</dbReference>
<evidence type="ECO:0000313" key="3">
    <source>
        <dbReference type="EMBL" id="POM72769.1"/>
    </source>
</evidence>
<dbReference type="AlphaFoldDB" id="A0A2P4Y4Z0"/>
<reference evidence="3 4" key="1">
    <citation type="journal article" date="2017" name="Genome Biol. Evol.">
        <title>Phytophthora megakarya and P. palmivora, closely related causal agents of cacao black pod rot, underwent increases in genome sizes and gene numbers by different mechanisms.</title>
        <authorList>
            <person name="Ali S.S."/>
            <person name="Shao J."/>
            <person name="Lary D.J."/>
            <person name="Kronmiller B."/>
            <person name="Shen D."/>
            <person name="Strem M.D."/>
            <person name="Amoako-Attah I."/>
            <person name="Akrofi A.Y."/>
            <person name="Begoude B.A."/>
            <person name="Ten Hoopen G.M."/>
            <person name="Coulibaly K."/>
            <person name="Kebe B.I."/>
            <person name="Melnick R.L."/>
            <person name="Guiltinan M.J."/>
            <person name="Tyler B.M."/>
            <person name="Meinhardt L.W."/>
            <person name="Bailey B.A."/>
        </authorList>
    </citation>
    <scope>NUCLEOTIDE SEQUENCE [LARGE SCALE GENOMIC DNA]</scope>
    <source>
        <strain evidence="4">sbr112.9</strain>
    </source>
</reference>
<organism evidence="3 4">
    <name type="scientific">Phytophthora palmivora</name>
    <dbReference type="NCBI Taxonomy" id="4796"/>
    <lineage>
        <taxon>Eukaryota</taxon>
        <taxon>Sar</taxon>
        <taxon>Stramenopiles</taxon>
        <taxon>Oomycota</taxon>
        <taxon>Peronosporomycetes</taxon>
        <taxon>Peronosporales</taxon>
        <taxon>Peronosporaceae</taxon>
        <taxon>Phytophthora</taxon>
    </lineage>
</organism>
<sequence>MKVFTAPKDLKHTWPEHYMWMGPDRLPAAVRGARAIAQSWELETKNKNLGKEMVGAVWKGAADITLAVNEINMVAEKVWILESGSSRHLVTNASWLEDVDPYVDSCVQPNGDTLNITKKGTFILRVTECGKEQMVKLIDVCYAENVVHNLISYSTLDRKGFALTEKGGRRVLASKNGGRVVFDVDLQRSVLIVHTRVVKRRDDTSEVIMAVLDKEVTKPDDVSIEWLARDPSSGIEFTDRRRVNCLTCAQGKQTKNNRRKKASRTKDASSKQIEHFLVSFEKQFNYRIHLPRMDLGGEYQNVDMFCKKTGVARQRSEARNQGLRLSFWGDAVQYAAYILNRASTNSNTGRVSPIKLLMKQTSPLGEIVDMIVGIGEETKGYRVYLPKDKVVVTTQHVRNIETLDKAQNVNVQKLYLQDDEAEAEEETAGDAAVVANSSKKRSRQRKKKGYTRERHVTRSVARQAEEKMAVATQQKESSNNVVNSVTEMDLKNYREAMRSRLKARWLEAIHDDLRALEENGVWTVVRRPRGDREFGVNYSVMFASVIEMSGVKLIPVLARKWHVPAKRGDVPNAYVKAKKESELTIYIRIPQGMEFQRRSWPDLLSIKDLGPASKFLGMRVSYREEEGYNLDQEVAILGMLKEHGMEFAHGVRTPIGAECNKRQEAGDVKLPVLVHKVSRRMHGPTVADWKLAKRFLRYLSGTKVW</sequence>
<feature type="compositionally biased region" description="Basic residues" evidence="1">
    <location>
        <begin position="438"/>
        <end position="449"/>
    </location>
</feature>
<evidence type="ECO:0000259" key="2">
    <source>
        <dbReference type="Pfam" id="PF22936"/>
    </source>
</evidence>
<evidence type="ECO:0000256" key="1">
    <source>
        <dbReference type="SAM" id="MobiDB-lite"/>
    </source>
</evidence>
<comment type="caution">
    <text evidence="3">The sequence shown here is derived from an EMBL/GenBank/DDBJ whole genome shotgun (WGS) entry which is preliminary data.</text>
</comment>
<dbReference type="EMBL" id="NCKW01005491">
    <property type="protein sequence ID" value="POM72769.1"/>
    <property type="molecule type" value="Genomic_DNA"/>
</dbReference>
<dbReference type="InterPro" id="IPR054722">
    <property type="entry name" value="PolX-like_BBD"/>
</dbReference>
<feature type="domain" description="Retrovirus-related Pol polyprotein from transposon TNT 1-94-like beta-barrel" evidence="2">
    <location>
        <begin position="79"/>
        <end position="161"/>
    </location>
</feature>
<feature type="region of interest" description="Disordered" evidence="1">
    <location>
        <begin position="427"/>
        <end position="454"/>
    </location>
</feature>
<protein>
    <submittedName>
        <fullName evidence="3">Mitochondrial protein</fullName>
    </submittedName>
</protein>
<name>A0A2P4Y4Z0_9STRA</name>
<dbReference type="InterPro" id="IPR012337">
    <property type="entry name" value="RNaseH-like_sf"/>
</dbReference>
<dbReference type="OrthoDB" id="413361at2759"/>
<dbReference type="SUPFAM" id="SSF53098">
    <property type="entry name" value="Ribonuclease H-like"/>
    <property type="match status" value="1"/>
</dbReference>
<keyword evidence="4" id="KW-1185">Reference proteome</keyword>
<dbReference type="Pfam" id="PF22936">
    <property type="entry name" value="Pol_BBD"/>
    <property type="match status" value="1"/>
</dbReference>